<comment type="similarity">
    <text evidence="1">Belongs to the short-chain dehydrogenases/reductases (SDR) family.</text>
</comment>
<name>A0A6J4IYZ8_9CHLR</name>
<dbReference type="EC" id="1.1.1.100" evidence="3"/>
<dbReference type="InterPro" id="IPR020904">
    <property type="entry name" value="Sc_DH/Rdtase_CS"/>
</dbReference>
<proteinExistence type="inferred from homology"/>
<keyword evidence="2 3" id="KW-0560">Oxidoreductase</keyword>
<dbReference type="PRINTS" id="PR00080">
    <property type="entry name" value="SDRFAMILY"/>
</dbReference>
<gene>
    <name evidence="3" type="ORF">AVDCRST_MAG77-2914</name>
</gene>
<protein>
    <submittedName>
        <fullName evidence="3">3-oxoacyl-[acyl-carrier protein] reductase</fullName>
        <ecNumber evidence="3">1.1.1.100</ecNumber>
    </submittedName>
</protein>
<sequence>MTELRPAKLTGKSALITGAGSGIGEAMARLFAAEGARVAVVDLDRAAAERVAGEIDSGGGDAVALASDVSRAADCQAMVERTVERFGALDILCNNAGVGVAAVCHETSEEDWDLVLGVCLKGVFLGSKFAIPHMLVHGGGVICNTSSAAAEAAVANRAAYCAAKAGVLGLTKSIAIDYASRGIRCNALLPGTVDSPWIGKIIAQQSDPVAQRALMEARQPLGRLGRPEEIARAALYLCSDDASFVTGTGLVVDGGFLAR</sequence>
<dbReference type="InterPro" id="IPR036291">
    <property type="entry name" value="NAD(P)-bd_dom_sf"/>
</dbReference>
<dbReference type="GO" id="GO:0004316">
    <property type="term" value="F:3-oxoacyl-[acyl-carrier-protein] reductase (NADPH) activity"/>
    <property type="evidence" value="ECO:0007669"/>
    <property type="project" value="UniProtKB-EC"/>
</dbReference>
<dbReference type="Pfam" id="PF13561">
    <property type="entry name" value="adh_short_C2"/>
    <property type="match status" value="1"/>
</dbReference>
<dbReference type="Gene3D" id="3.40.50.720">
    <property type="entry name" value="NAD(P)-binding Rossmann-like Domain"/>
    <property type="match status" value="1"/>
</dbReference>
<dbReference type="PROSITE" id="PS00061">
    <property type="entry name" value="ADH_SHORT"/>
    <property type="match status" value="1"/>
</dbReference>
<dbReference type="SUPFAM" id="SSF51735">
    <property type="entry name" value="NAD(P)-binding Rossmann-fold domains"/>
    <property type="match status" value="1"/>
</dbReference>
<dbReference type="PRINTS" id="PR00081">
    <property type="entry name" value="GDHRDH"/>
</dbReference>
<dbReference type="NCBIfam" id="NF005559">
    <property type="entry name" value="PRK07231.1"/>
    <property type="match status" value="1"/>
</dbReference>
<reference evidence="3" key="1">
    <citation type="submission" date="2020-02" db="EMBL/GenBank/DDBJ databases">
        <authorList>
            <person name="Meier V. D."/>
        </authorList>
    </citation>
    <scope>NUCLEOTIDE SEQUENCE</scope>
    <source>
        <strain evidence="3">AVDCRST_MAG77</strain>
    </source>
</reference>
<organism evidence="3">
    <name type="scientific">uncultured Chloroflexota bacterium</name>
    <dbReference type="NCBI Taxonomy" id="166587"/>
    <lineage>
        <taxon>Bacteria</taxon>
        <taxon>Bacillati</taxon>
        <taxon>Chloroflexota</taxon>
        <taxon>environmental samples</taxon>
    </lineage>
</organism>
<evidence type="ECO:0000256" key="1">
    <source>
        <dbReference type="ARBA" id="ARBA00006484"/>
    </source>
</evidence>
<evidence type="ECO:0000256" key="2">
    <source>
        <dbReference type="ARBA" id="ARBA00023002"/>
    </source>
</evidence>
<dbReference type="InterPro" id="IPR002347">
    <property type="entry name" value="SDR_fam"/>
</dbReference>
<dbReference type="PANTHER" id="PTHR42760">
    <property type="entry name" value="SHORT-CHAIN DEHYDROGENASES/REDUCTASES FAMILY MEMBER"/>
    <property type="match status" value="1"/>
</dbReference>
<dbReference type="AlphaFoldDB" id="A0A6J4IYZ8"/>
<dbReference type="CDD" id="cd05233">
    <property type="entry name" value="SDR_c"/>
    <property type="match status" value="1"/>
</dbReference>
<dbReference type="EMBL" id="CADCTC010000167">
    <property type="protein sequence ID" value="CAA9266107.1"/>
    <property type="molecule type" value="Genomic_DNA"/>
</dbReference>
<dbReference type="FunFam" id="3.40.50.720:FF:000084">
    <property type="entry name" value="Short-chain dehydrogenase reductase"/>
    <property type="match status" value="1"/>
</dbReference>
<accession>A0A6J4IYZ8</accession>
<evidence type="ECO:0000313" key="3">
    <source>
        <dbReference type="EMBL" id="CAA9266107.1"/>
    </source>
</evidence>